<sequence>MEDPTAEITDVVKSLTTTQSPEVQLEAIQTYFTPNAAFDHPLAKVLPGSHSRQRVVGLYQWYKIMSPNIALDIKSIGKQQICKVKAT</sequence>
<dbReference type="AlphaFoldDB" id="A0A0C3QEB0"/>
<dbReference type="EMBL" id="KN823066">
    <property type="protein sequence ID" value="KIO24176.1"/>
    <property type="molecule type" value="Genomic_DNA"/>
</dbReference>
<dbReference type="Proteomes" id="UP000054248">
    <property type="component" value="Unassembled WGS sequence"/>
</dbReference>
<reference evidence="3" key="2">
    <citation type="submission" date="2015-01" db="EMBL/GenBank/DDBJ databases">
        <title>Evolutionary Origins and Diversification of the Mycorrhizal Mutualists.</title>
        <authorList>
            <consortium name="DOE Joint Genome Institute"/>
            <consortium name="Mycorrhizal Genomics Consortium"/>
            <person name="Kohler A."/>
            <person name="Kuo A."/>
            <person name="Nagy L.G."/>
            <person name="Floudas D."/>
            <person name="Copeland A."/>
            <person name="Barry K.W."/>
            <person name="Cichocki N."/>
            <person name="Veneault-Fourrey C."/>
            <person name="LaButti K."/>
            <person name="Lindquist E.A."/>
            <person name="Lipzen A."/>
            <person name="Lundell T."/>
            <person name="Morin E."/>
            <person name="Murat C."/>
            <person name="Riley R."/>
            <person name="Ohm R."/>
            <person name="Sun H."/>
            <person name="Tunlid A."/>
            <person name="Henrissat B."/>
            <person name="Grigoriev I.V."/>
            <person name="Hibbett D.S."/>
            <person name="Martin F."/>
        </authorList>
    </citation>
    <scope>NUCLEOTIDE SEQUENCE [LARGE SCALE GENOMIC DNA]</scope>
    <source>
        <strain evidence="3">MUT 4182</strain>
    </source>
</reference>
<dbReference type="HOGENOM" id="CLU_176452_0_0_1"/>
<protein>
    <recommendedName>
        <fullName evidence="1">SigF-like NTF2-like domain-containing protein</fullName>
    </recommendedName>
</protein>
<name>A0A0C3QEB0_9AGAM</name>
<feature type="domain" description="SigF-like NTF2-like" evidence="1">
    <location>
        <begin position="1"/>
        <end position="76"/>
    </location>
</feature>
<dbReference type="InterPro" id="IPR057514">
    <property type="entry name" value="NTF2_SigF"/>
</dbReference>
<evidence type="ECO:0000259" key="1">
    <source>
        <dbReference type="Pfam" id="PF24840"/>
    </source>
</evidence>
<dbReference type="OrthoDB" id="2344312at2759"/>
<dbReference type="Pfam" id="PF24840">
    <property type="entry name" value="NTF2_SigF"/>
    <property type="match status" value="1"/>
</dbReference>
<dbReference type="PANTHER" id="PTHR35393">
    <property type="entry name" value="CHROMOSOME 1, WHOLE GENOME SHOTGUN SEQUENCE"/>
    <property type="match status" value="1"/>
</dbReference>
<dbReference type="STRING" id="1051891.A0A0C3QEB0"/>
<reference evidence="2 3" key="1">
    <citation type="submission" date="2014-04" db="EMBL/GenBank/DDBJ databases">
        <authorList>
            <consortium name="DOE Joint Genome Institute"/>
            <person name="Kuo A."/>
            <person name="Girlanda M."/>
            <person name="Perotto S."/>
            <person name="Kohler A."/>
            <person name="Nagy L.G."/>
            <person name="Floudas D."/>
            <person name="Copeland A."/>
            <person name="Barry K.W."/>
            <person name="Cichocki N."/>
            <person name="Veneault-Fourrey C."/>
            <person name="LaButti K."/>
            <person name="Lindquist E.A."/>
            <person name="Lipzen A."/>
            <person name="Lundell T."/>
            <person name="Morin E."/>
            <person name="Murat C."/>
            <person name="Sun H."/>
            <person name="Tunlid A."/>
            <person name="Henrissat B."/>
            <person name="Grigoriev I.V."/>
            <person name="Hibbett D.S."/>
            <person name="Martin F."/>
            <person name="Nordberg H.P."/>
            <person name="Cantor M.N."/>
            <person name="Hua S.X."/>
        </authorList>
    </citation>
    <scope>NUCLEOTIDE SEQUENCE [LARGE SCALE GENOMIC DNA]</scope>
    <source>
        <strain evidence="2 3">MUT 4182</strain>
    </source>
</reference>
<gene>
    <name evidence="2" type="ORF">M407DRAFT_77274</name>
</gene>
<proteinExistence type="predicted"/>
<organism evidence="2 3">
    <name type="scientific">Tulasnella calospora MUT 4182</name>
    <dbReference type="NCBI Taxonomy" id="1051891"/>
    <lineage>
        <taxon>Eukaryota</taxon>
        <taxon>Fungi</taxon>
        <taxon>Dikarya</taxon>
        <taxon>Basidiomycota</taxon>
        <taxon>Agaricomycotina</taxon>
        <taxon>Agaricomycetes</taxon>
        <taxon>Cantharellales</taxon>
        <taxon>Tulasnellaceae</taxon>
        <taxon>Tulasnella</taxon>
    </lineage>
</organism>
<evidence type="ECO:0000313" key="2">
    <source>
        <dbReference type="EMBL" id="KIO24176.1"/>
    </source>
</evidence>
<accession>A0A0C3QEB0</accession>
<keyword evidence="3" id="KW-1185">Reference proteome</keyword>
<evidence type="ECO:0000313" key="3">
    <source>
        <dbReference type="Proteomes" id="UP000054248"/>
    </source>
</evidence>
<dbReference type="PANTHER" id="PTHR35393:SF1">
    <property type="entry name" value="SNOAL-LIKE DOMAIN-CONTAINING PROTEIN"/>
    <property type="match status" value="1"/>
</dbReference>